<accession>A0A507BWE4</accession>
<protein>
    <submittedName>
        <fullName evidence="2">Uncharacterized protein</fullName>
    </submittedName>
</protein>
<dbReference type="EMBL" id="QEAN01000618">
    <property type="protein sequence ID" value="TPX31441.1"/>
    <property type="molecule type" value="Genomic_DNA"/>
</dbReference>
<feature type="non-terminal residue" evidence="2">
    <location>
        <position position="137"/>
    </location>
</feature>
<gene>
    <name evidence="2" type="ORF">SeMB42_g07760</name>
</gene>
<organism evidence="2 3">
    <name type="scientific">Synchytrium endobioticum</name>
    <dbReference type="NCBI Taxonomy" id="286115"/>
    <lineage>
        <taxon>Eukaryota</taxon>
        <taxon>Fungi</taxon>
        <taxon>Fungi incertae sedis</taxon>
        <taxon>Chytridiomycota</taxon>
        <taxon>Chytridiomycota incertae sedis</taxon>
        <taxon>Chytridiomycetes</taxon>
        <taxon>Synchytriales</taxon>
        <taxon>Synchytriaceae</taxon>
        <taxon>Synchytrium</taxon>
    </lineage>
</organism>
<dbReference type="AlphaFoldDB" id="A0A507BWE4"/>
<keyword evidence="3" id="KW-1185">Reference proteome</keyword>
<name>A0A507BWE4_9FUNG</name>
<dbReference type="VEuPathDB" id="FungiDB:SeMB42_g07760"/>
<evidence type="ECO:0000313" key="3">
    <source>
        <dbReference type="Proteomes" id="UP000317494"/>
    </source>
</evidence>
<reference evidence="2 3" key="1">
    <citation type="journal article" date="2019" name="Sci. Rep.">
        <title>Comparative genomics of chytrid fungi reveal insights into the obligate biotrophic and pathogenic lifestyle of Synchytrium endobioticum.</title>
        <authorList>
            <person name="van de Vossenberg B.T.L.H."/>
            <person name="Warris S."/>
            <person name="Nguyen H.D.T."/>
            <person name="van Gent-Pelzer M.P.E."/>
            <person name="Joly D.L."/>
            <person name="van de Geest H.C."/>
            <person name="Bonants P.J.M."/>
            <person name="Smith D.S."/>
            <person name="Levesque C.A."/>
            <person name="van der Lee T.A.J."/>
        </authorList>
    </citation>
    <scope>NUCLEOTIDE SEQUENCE [LARGE SCALE GENOMIC DNA]</scope>
    <source>
        <strain evidence="2 3">MB42</strain>
    </source>
</reference>
<feature type="region of interest" description="Disordered" evidence="1">
    <location>
        <begin position="117"/>
        <end position="137"/>
    </location>
</feature>
<sequence length="137" mass="15344">MRRVGVTAASGTGRRATACEPILQHSDDKSTETVEERIFMCHDSIFKQRFVLASRPCGKTTPVSRERKRMSEWLCNAYTKAFSPGTIRTAADVTELCLSFHPQTPRLPYPYPVAQTIQKPPTHNASTRAQSRMTNSS</sequence>
<evidence type="ECO:0000313" key="2">
    <source>
        <dbReference type="EMBL" id="TPX31441.1"/>
    </source>
</evidence>
<proteinExistence type="predicted"/>
<comment type="caution">
    <text evidence="2">The sequence shown here is derived from an EMBL/GenBank/DDBJ whole genome shotgun (WGS) entry which is preliminary data.</text>
</comment>
<evidence type="ECO:0000256" key="1">
    <source>
        <dbReference type="SAM" id="MobiDB-lite"/>
    </source>
</evidence>
<dbReference type="Proteomes" id="UP000317494">
    <property type="component" value="Unassembled WGS sequence"/>
</dbReference>